<evidence type="ECO:0000313" key="2">
    <source>
        <dbReference type="EMBL" id="MBX8643284.1"/>
    </source>
</evidence>
<dbReference type="PANTHER" id="PTHR41700">
    <property type="entry name" value="GCN5-RELATED N-ACETYLTRANSFERASE"/>
    <property type="match status" value="1"/>
</dbReference>
<comment type="caution">
    <text evidence="2">The sequence shown here is derived from an EMBL/GenBank/DDBJ whole genome shotgun (WGS) entry which is preliminary data.</text>
</comment>
<dbReference type="SUPFAM" id="SSF55729">
    <property type="entry name" value="Acyl-CoA N-acyltransferases (Nat)"/>
    <property type="match status" value="1"/>
</dbReference>
<dbReference type="Gene3D" id="3.40.630.30">
    <property type="match status" value="1"/>
</dbReference>
<proteinExistence type="predicted"/>
<dbReference type="InterPro" id="IPR016181">
    <property type="entry name" value="Acyl_CoA_acyltransferase"/>
</dbReference>
<accession>A0A8J8CC45</accession>
<gene>
    <name evidence="2" type="ORF">KIY12_00925</name>
</gene>
<dbReference type="InterPro" id="IPR000182">
    <property type="entry name" value="GNAT_dom"/>
</dbReference>
<evidence type="ECO:0000259" key="1">
    <source>
        <dbReference type="PROSITE" id="PS51186"/>
    </source>
</evidence>
<reference evidence="2" key="1">
    <citation type="submission" date="2021-05" db="EMBL/GenBank/DDBJ databases">
        <title>Genomic insights into ecological role and evolution of a novel Thermoplasmata order Candidatus Sysuiplasmatales.</title>
        <authorList>
            <person name="Yuan Y."/>
        </authorList>
    </citation>
    <scope>NUCLEOTIDE SEQUENCE</scope>
    <source>
        <strain evidence="2">TUT19-bin139</strain>
    </source>
</reference>
<dbReference type="GO" id="GO:0016747">
    <property type="term" value="F:acyltransferase activity, transferring groups other than amino-acyl groups"/>
    <property type="evidence" value="ECO:0007669"/>
    <property type="project" value="InterPro"/>
</dbReference>
<protein>
    <recommendedName>
        <fullName evidence="1">N-acetyltransferase domain-containing protein</fullName>
    </recommendedName>
</protein>
<dbReference type="Proteomes" id="UP000750197">
    <property type="component" value="Unassembled WGS sequence"/>
</dbReference>
<dbReference type="AlphaFoldDB" id="A0A8J8CC45"/>
<dbReference type="PANTHER" id="PTHR41700:SF1">
    <property type="entry name" value="N-ACETYLTRANSFERASE DOMAIN-CONTAINING PROTEIN"/>
    <property type="match status" value="1"/>
</dbReference>
<dbReference type="EMBL" id="JAHEAC010000003">
    <property type="protein sequence ID" value="MBX8643284.1"/>
    <property type="molecule type" value="Genomic_DNA"/>
</dbReference>
<dbReference type="PROSITE" id="PS51186">
    <property type="entry name" value="GNAT"/>
    <property type="match status" value="1"/>
</dbReference>
<evidence type="ECO:0000313" key="3">
    <source>
        <dbReference type="Proteomes" id="UP000750197"/>
    </source>
</evidence>
<name>A0A8J8CC45_9ARCH</name>
<sequence>MTYIREIREPDRVKEIFSVARSAWGMEKPESFISDLLNAIRFHGGLVLGAYEKDELIGFLFGVIGRRGNRYYLYSHMTGVSEQRKYSGIGYRLKLRQREWAARQGYELVAWTFDPLMSLNGSFNIRKLGAISRTYLVNFYGTMTDRLNYGVETDRFIAEWWTARERRADSFNPEEYPGAVITSETPAGFRKIEDIRIPHGDRLTVEIPFDYVSIKGTSLESAIEWRLKTRKVFRTLFRRGYTAVSFTSSGGRSYYLFDRQLPRGSGIGSRVFDVE</sequence>
<organism evidence="2 3">
    <name type="scientific">Candidatus Sysuiplasma superficiale</name>
    <dbReference type="NCBI Taxonomy" id="2823368"/>
    <lineage>
        <taxon>Archaea</taxon>
        <taxon>Methanobacteriati</taxon>
        <taxon>Thermoplasmatota</taxon>
        <taxon>Thermoplasmata</taxon>
        <taxon>Candidatus Sysuiplasmatales</taxon>
        <taxon>Candidatus Sysuiplasmataceae</taxon>
        <taxon>Candidatus Sysuiplasma</taxon>
    </lineage>
</organism>
<dbReference type="InterPro" id="IPR038764">
    <property type="entry name" value="GNAT_N_AcTrfase_prd"/>
</dbReference>
<feature type="domain" description="N-acetyltransferase" evidence="1">
    <location>
        <begin position="2"/>
        <end position="210"/>
    </location>
</feature>